<gene>
    <name evidence="3" type="ORF">CL52_13410</name>
    <name evidence="4" type="ORF">SAMN05660875_102162</name>
</gene>
<evidence type="ECO:0000313" key="5">
    <source>
        <dbReference type="Proteomes" id="UP000031271"/>
    </source>
</evidence>
<reference evidence="5" key="1">
    <citation type="submission" date="2014-03" db="EMBL/GenBank/DDBJ databases">
        <title>Complete genome of Pseudomonas balearica DSM 6083T, a sewage water isolate from an enrichment with 2-methylnaphthalene.</title>
        <authorList>
            <person name="Salva-Serra F."/>
            <person name="Jaen-Luchoro D."/>
            <person name="Busquets A."/>
            <person name="Pena A."/>
            <person name="Gomila M."/>
            <person name="Bosch R."/>
            <person name="Nogales B."/>
            <person name="Garcia-Valdes E."/>
            <person name="Lalucat J."/>
            <person name="Bennasar A."/>
        </authorList>
    </citation>
    <scope>NUCLEOTIDE SEQUENCE [LARGE SCALE GENOMIC DNA]</scope>
    <source>
        <strain evidence="5">DSM 6083</strain>
    </source>
</reference>
<accession>A0A8D3Y289</accession>
<evidence type="ECO:0000313" key="4">
    <source>
        <dbReference type="EMBL" id="SDM09062.1"/>
    </source>
</evidence>
<reference evidence="4 6" key="2">
    <citation type="submission" date="2016-10" db="EMBL/GenBank/DDBJ databases">
        <authorList>
            <person name="Varghese N."/>
            <person name="Submissions S."/>
        </authorList>
    </citation>
    <scope>NUCLEOTIDE SEQUENCE [LARGE SCALE GENOMIC DNA]</scope>
    <source>
        <strain evidence="4 6">DSM 6083</strain>
    </source>
</reference>
<reference evidence="3 5" key="3">
    <citation type="journal article" name="Genome Announc.">
        <title>Complete Genome Sequence of Pseudomonas balearica DSM 6083T.</title>
        <authorList>
            <person name="Bennasar-Figueras A."/>
            <person name="Salva-Serra F."/>
            <person name="Jaen-Luchoro D."/>
            <person name="Segui C."/>
            <person name="Aliaga F."/>
            <person name="Busquets A."/>
            <person name="Gomila M."/>
            <person name="Moore E.R."/>
            <person name="Lalucat J."/>
        </authorList>
    </citation>
    <scope>NUCLEOTIDE SEQUENCE [LARGE SCALE GENOMIC DNA]</scope>
    <source>
        <strain evidence="5">DSM 6083</strain>
        <strain evidence="3">DSM6083</strain>
    </source>
</reference>
<dbReference type="KEGG" id="pbm:CL52_13410"/>
<dbReference type="EMBL" id="CP007511">
    <property type="protein sequence ID" value="AJE15984.1"/>
    <property type="molecule type" value="Genomic_DNA"/>
</dbReference>
<evidence type="ECO:0000256" key="1">
    <source>
        <dbReference type="SAM" id="MobiDB-lite"/>
    </source>
</evidence>
<organism evidence="3 5">
    <name type="scientific">Stutzerimonas balearica DSM 6083</name>
    <dbReference type="NCBI Taxonomy" id="1123016"/>
    <lineage>
        <taxon>Bacteria</taxon>
        <taxon>Pseudomonadati</taxon>
        <taxon>Pseudomonadota</taxon>
        <taxon>Gammaproteobacteria</taxon>
        <taxon>Pseudomonadales</taxon>
        <taxon>Pseudomonadaceae</taxon>
        <taxon>Stutzerimonas</taxon>
    </lineage>
</organism>
<dbReference type="RefSeq" id="WP_043221166.1">
    <property type="nucleotide sequence ID" value="NZ_CP007511.1"/>
</dbReference>
<keyword evidence="2" id="KW-0812">Transmembrane</keyword>
<protein>
    <submittedName>
        <fullName evidence="4">MSHA biogenesis protein MshN</fullName>
    </submittedName>
</protein>
<dbReference type="InterPro" id="IPR011990">
    <property type="entry name" value="TPR-like_helical_dom_sf"/>
</dbReference>
<dbReference type="EMBL" id="FNHO01000002">
    <property type="protein sequence ID" value="SDM09062.1"/>
    <property type="molecule type" value="Genomic_DNA"/>
</dbReference>
<dbReference type="Proteomes" id="UP000031271">
    <property type="component" value="Chromosome"/>
</dbReference>
<dbReference type="SUPFAM" id="SSF48452">
    <property type="entry name" value="TPR-like"/>
    <property type="match status" value="1"/>
</dbReference>
<dbReference type="Gene3D" id="1.25.40.10">
    <property type="entry name" value="Tetratricopeptide repeat domain"/>
    <property type="match status" value="2"/>
</dbReference>
<sequence>MSLVNDMLRDLEARRAAPTERERLDGMHAVDESAARRRERHARFRRWGLLATGALMLALPVAWLVGGRLEAPEPPALATAAVAVPSEPADAAVPVAGNRLLEVLPQNEGTRFVLQLLLERSVSYQRVDQQGFVSLRLPGVEMAGEPRSGRIEREGQSLSWRVEARGADVEVVLMGLGDRLDVRDRLEMAGDRWQLWLDVPLTGTPEASTEAELPVAEESAEAVPQLPEWVTRPAPVEQGSSPAPRPMDEQAPAVKTEARPVEPRVAIGSHRPAPLEQARAALERGDLPQAITELEALHKARPKDGEVSRWLARAYLAANRSDRLLAWLPGVLQQHPQDSELRMLLARGQLQSGDQLGAITTLKGNLPPVQRDAAYHALLAALYQQVGEWGASADTYRRLVALRPAQATWQLGLAIALEQLDQPAQAARHYRLALQGQGLDADARRFATERAGALGGIR</sequence>
<keyword evidence="2" id="KW-1133">Transmembrane helix</keyword>
<dbReference type="GeneID" id="77260898"/>
<dbReference type="Pfam" id="PF14559">
    <property type="entry name" value="TPR_19"/>
    <property type="match status" value="1"/>
</dbReference>
<evidence type="ECO:0000256" key="2">
    <source>
        <dbReference type="SAM" id="Phobius"/>
    </source>
</evidence>
<feature type="transmembrane region" description="Helical" evidence="2">
    <location>
        <begin position="47"/>
        <end position="66"/>
    </location>
</feature>
<name>A0A8D3Y289_9GAMM</name>
<dbReference type="Proteomes" id="UP000182276">
    <property type="component" value="Unassembled WGS sequence"/>
</dbReference>
<evidence type="ECO:0000313" key="3">
    <source>
        <dbReference type="EMBL" id="AJE15984.1"/>
    </source>
</evidence>
<proteinExistence type="predicted"/>
<evidence type="ECO:0000313" key="6">
    <source>
        <dbReference type="Proteomes" id="UP000182276"/>
    </source>
</evidence>
<dbReference type="AlphaFoldDB" id="A0A8D3Y289"/>
<keyword evidence="2" id="KW-0472">Membrane</keyword>
<keyword evidence="6" id="KW-1185">Reference proteome</keyword>
<feature type="region of interest" description="Disordered" evidence="1">
    <location>
        <begin position="233"/>
        <end position="259"/>
    </location>
</feature>